<evidence type="ECO:0000313" key="1">
    <source>
        <dbReference type="EMBL" id="MBC4016587.1"/>
    </source>
</evidence>
<reference evidence="1" key="1">
    <citation type="submission" date="2020-08" db="EMBL/GenBank/DDBJ databases">
        <authorList>
            <person name="Hu Y."/>
            <person name="Nguyen S.V."/>
            <person name="Li F."/>
            <person name="Fanning S."/>
        </authorList>
    </citation>
    <scope>NUCLEOTIDE SEQUENCE</scope>
    <source>
        <strain evidence="1">SYSU D8009</strain>
    </source>
</reference>
<proteinExistence type="predicted"/>
<name>A0A9X0UDM2_9PROT</name>
<sequence>MHWLVKVTWGGLANEGFGRLIGLLGNGPAIPQAAVVVPAELRRFSPTDPEIEKRQMMIDGARRDENYQNANQEYLDAVTG</sequence>
<dbReference type="Proteomes" id="UP000600101">
    <property type="component" value="Unassembled WGS sequence"/>
</dbReference>
<keyword evidence="2" id="KW-1185">Reference proteome</keyword>
<dbReference type="AlphaFoldDB" id="A0A9X0UDM2"/>
<dbReference type="RefSeq" id="WP_186771348.1">
    <property type="nucleotide sequence ID" value="NZ_JACOMF010000016.1"/>
</dbReference>
<comment type="caution">
    <text evidence="1">The sequence shown here is derived from an EMBL/GenBank/DDBJ whole genome shotgun (WGS) entry which is preliminary data.</text>
</comment>
<dbReference type="EMBL" id="JACOMF010000016">
    <property type="protein sequence ID" value="MBC4016587.1"/>
    <property type="molecule type" value="Genomic_DNA"/>
</dbReference>
<organism evidence="1 2">
    <name type="scientific">Siccirubricoccus deserti</name>
    <dbReference type="NCBI Taxonomy" id="2013562"/>
    <lineage>
        <taxon>Bacteria</taxon>
        <taxon>Pseudomonadati</taxon>
        <taxon>Pseudomonadota</taxon>
        <taxon>Alphaproteobacteria</taxon>
        <taxon>Acetobacterales</taxon>
        <taxon>Roseomonadaceae</taxon>
        <taxon>Siccirubricoccus</taxon>
    </lineage>
</organism>
<evidence type="ECO:0000313" key="2">
    <source>
        <dbReference type="Proteomes" id="UP000600101"/>
    </source>
</evidence>
<accession>A0A9X0UDM2</accession>
<gene>
    <name evidence="1" type="ORF">H7965_14790</name>
</gene>
<protein>
    <submittedName>
        <fullName evidence="1">Uncharacterized protein</fullName>
    </submittedName>
</protein>